<keyword evidence="10" id="KW-0675">Receptor</keyword>
<dbReference type="SMART" id="SM00079">
    <property type="entry name" value="PBPe"/>
    <property type="match status" value="1"/>
</dbReference>
<dbReference type="OrthoDB" id="5984008at2759"/>
<keyword evidence="4" id="KW-0812">Transmembrane</keyword>
<proteinExistence type="inferred from homology"/>
<dbReference type="SUPFAM" id="SSF53850">
    <property type="entry name" value="Periplasmic binding protein-like II"/>
    <property type="match status" value="1"/>
</dbReference>
<evidence type="ECO:0000313" key="17">
    <source>
        <dbReference type="EMBL" id="VDK23478.1"/>
    </source>
</evidence>
<protein>
    <submittedName>
        <fullName evidence="19">PBPe domain-containing protein</fullName>
    </submittedName>
</protein>
<evidence type="ECO:0000313" key="19">
    <source>
        <dbReference type="WBParaSite" id="ASIM_0000445401-mRNA-1"/>
    </source>
</evidence>
<dbReference type="Proteomes" id="UP000267096">
    <property type="component" value="Unassembled WGS sequence"/>
</dbReference>
<dbReference type="InterPro" id="IPR015683">
    <property type="entry name" value="Ionotropic_Glu_rcpt"/>
</dbReference>
<keyword evidence="14" id="KW-0407">Ion channel</keyword>
<evidence type="ECO:0000256" key="5">
    <source>
        <dbReference type="ARBA" id="ARBA00022729"/>
    </source>
</evidence>
<dbReference type="PANTHER" id="PTHR18966">
    <property type="entry name" value="IONOTROPIC GLUTAMATE RECEPTOR"/>
    <property type="match status" value="1"/>
</dbReference>
<dbReference type="InterPro" id="IPR001320">
    <property type="entry name" value="Iontro_rcpt_C"/>
</dbReference>
<gene>
    <name evidence="17" type="ORF">ASIM_LOCUS4267</name>
</gene>
<evidence type="ECO:0000256" key="9">
    <source>
        <dbReference type="ARBA" id="ARBA00023136"/>
    </source>
</evidence>
<evidence type="ECO:0000256" key="11">
    <source>
        <dbReference type="ARBA" id="ARBA00023180"/>
    </source>
</evidence>
<organism evidence="19">
    <name type="scientific">Anisakis simplex</name>
    <name type="common">Herring worm</name>
    <dbReference type="NCBI Taxonomy" id="6269"/>
    <lineage>
        <taxon>Eukaryota</taxon>
        <taxon>Metazoa</taxon>
        <taxon>Ecdysozoa</taxon>
        <taxon>Nematoda</taxon>
        <taxon>Chromadorea</taxon>
        <taxon>Rhabditida</taxon>
        <taxon>Spirurina</taxon>
        <taxon>Ascaridomorpha</taxon>
        <taxon>Ascaridoidea</taxon>
        <taxon>Anisakidae</taxon>
        <taxon>Anisakis</taxon>
        <taxon>Anisakis simplex complex</taxon>
    </lineage>
</organism>
<keyword evidence="11" id="KW-0325">Glycoprotein</keyword>
<feature type="domain" description="Ionotropic glutamate receptor C-terminal" evidence="16">
    <location>
        <begin position="1"/>
        <end position="121"/>
    </location>
</feature>
<keyword evidence="5" id="KW-0732">Signal</keyword>
<evidence type="ECO:0000256" key="7">
    <source>
        <dbReference type="ARBA" id="ARBA00023018"/>
    </source>
</evidence>
<keyword evidence="12" id="KW-0628">Postsynaptic cell membrane</keyword>
<evidence type="ECO:0000256" key="2">
    <source>
        <dbReference type="ARBA" id="ARBA00022448"/>
    </source>
</evidence>
<evidence type="ECO:0000256" key="12">
    <source>
        <dbReference type="ARBA" id="ARBA00023257"/>
    </source>
</evidence>
<keyword evidence="2" id="KW-0813">Transport</keyword>
<evidence type="ECO:0000256" key="3">
    <source>
        <dbReference type="ARBA" id="ARBA00022475"/>
    </source>
</evidence>
<name>A0A0M3JA34_ANISI</name>
<comment type="similarity">
    <text evidence="1">Belongs to the glutamate-gated ion channel (TC 1.A.10.1) family.</text>
</comment>
<keyword evidence="6" id="KW-1133">Transmembrane helix</keyword>
<keyword evidence="18" id="KW-1185">Reference proteome</keyword>
<keyword evidence="7" id="KW-0770">Synapse</keyword>
<evidence type="ECO:0000256" key="8">
    <source>
        <dbReference type="ARBA" id="ARBA00023065"/>
    </source>
</evidence>
<evidence type="ECO:0000259" key="16">
    <source>
        <dbReference type="SMART" id="SM00079"/>
    </source>
</evidence>
<evidence type="ECO:0000256" key="4">
    <source>
        <dbReference type="ARBA" id="ARBA00022692"/>
    </source>
</evidence>
<keyword evidence="3" id="KW-1003">Cell membrane</keyword>
<evidence type="ECO:0000256" key="1">
    <source>
        <dbReference type="ARBA" id="ARBA00008685"/>
    </source>
</evidence>
<comment type="subcellular location">
    <subcellularLocation>
        <location evidence="15">Postsynaptic cell membrane</location>
        <topology evidence="15">Multi-pass membrane protein</topology>
    </subcellularLocation>
</comment>
<evidence type="ECO:0000256" key="13">
    <source>
        <dbReference type="ARBA" id="ARBA00023286"/>
    </source>
</evidence>
<dbReference type="AlphaFoldDB" id="A0A0M3JA34"/>
<keyword evidence="9" id="KW-0472">Membrane</keyword>
<sequence>MYTLIIISSYTAQLAAFLTVERMTTPVESTSDLASQQKIKYGTLKGGSTMNFFRESKIPIYERMWSIMQSTTPTVFVNSSREGIARAKAGNYAYMMESSMLEYYMARDCQLQAIGGLLDSKV</sequence>
<reference evidence="17 18" key="2">
    <citation type="submission" date="2018-11" db="EMBL/GenBank/DDBJ databases">
        <authorList>
            <consortium name="Pathogen Informatics"/>
        </authorList>
    </citation>
    <scope>NUCLEOTIDE SEQUENCE [LARGE SCALE GENOMIC DNA]</scope>
</reference>
<dbReference type="WBParaSite" id="ASIM_0000445401-mRNA-1">
    <property type="protein sequence ID" value="ASIM_0000445401-mRNA-1"/>
    <property type="gene ID" value="ASIM_0000445401"/>
</dbReference>
<dbReference type="Pfam" id="PF00060">
    <property type="entry name" value="Lig_chan"/>
    <property type="match status" value="1"/>
</dbReference>
<dbReference type="EMBL" id="UYRR01007292">
    <property type="protein sequence ID" value="VDK23478.1"/>
    <property type="molecule type" value="Genomic_DNA"/>
</dbReference>
<accession>A0A0M3JA34</accession>
<evidence type="ECO:0000256" key="6">
    <source>
        <dbReference type="ARBA" id="ARBA00022989"/>
    </source>
</evidence>
<dbReference type="FunFam" id="3.40.190.10:FF:000060">
    <property type="entry name" value="Glutamate receptor ionotropic, kainate 1"/>
    <property type="match status" value="1"/>
</dbReference>
<dbReference type="GO" id="GO:0045211">
    <property type="term" value="C:postsynaptic membrane"/>
    <property type="evidence" value="ECO:0007669"/>
    <property type="project" value="UniProtKB-SubCell"/>
</dbReference>
<keyword evidence="13" id="KW-1071">Ligand-gated ion channel</keyword>
<evidence type="ECO:0000313" key="18">
    <source>
        <dbReference type="Proteomes" id="UP000267096"/>
    </source>
</evidence>
<evidence type="ECO:0000256" key="15">
    <source>
        <dbReference type="ARBA" id="ARBA00034104"/>
    </source>
</evidence>
<dbReference type="GO" id="GO:0015276">
    <property type="term" value="F:ligand-gated monoatomic ion channel activity"/>
    <property type="evidence" value="ECO:0007669"/>
    <property type="project" value="InterPro"/>
</dbReference>
<evidence type="ECO:0000256" key="10">
    <source>
        <dbReference type="ARBA" id="ARBA00023170"/>
    </source>
</evidence>
<evidence type="ECO:0000256" key="14">
    <source>
        <dbReference type="ARBA" id="ARBA00023303"/>
    </source>
</evidence>
<keyword evidence="8" id="KW-0406">Ion transport</keyword>
<reference evidence="19" key="1">
    <citation type="submission" date="2017-02" db="UniProtKB">
        <authorList>
            <consortium name="WormBaseParasite"/>
        </authorList>
    </citation>
    <scope>IDENTIFICATION</scope>
</reference>
<dbReference type="Gene3D" id="3.40.190.10">
    <property type="entry name" value="Periplasmic binding protein-like II"/>
    <property type="match status" value="1"/>
</dbReference>